<dbReference type="InterPro" id="IPR000160">
    <property type="entry name" value="GGDEF_dom"/>
</dbReference>
<reference evidence="6 7" key="1">
    <citation type="submission" date="2020-08" db="EMBL/GenBank/DDBJ databases">
        <title>Genome sequence of Nocardioides mesophilus KACC 16243T.</title>
        <authorList>
            <person name="Hyun D.-W."/>
            <person name="Bae J.-W."/>
        </authorList>
    </citation>
    <scope>NUCLEOTIDE SEQUENCE [LARGE SCALE GENOMIC DNA]</scope>
    <source>
        <strain evidence="6 7">KACC 16243</strain>
    </source>
</reference>
<evidence type="ECO:0000259" key="2">
    <source>
        <dbReference type="PROSITE" id="PS50112"/>
    </source>
</evidence>
<evidence type="ECO:0000313" key="6">
    <source>
        <dbReference type="EMBL" id="QNN52152.1"/>
    </source>
</evidence>
<dbReference type="EMBL" id="CP060713">
    <property type="protein sequence ID" value="QNN52152.1"/>
    <property type="molecule type" value="Genomic_DNA"/>
</dbReference>
<keyword evidence="1" id="KW-0812">Transmembrane</keyword>
<feature type="domain" description="PAS" evidence="2">
    <location>
        <begin position="172"/>
        <end position="242"/>
    </location>
</feature>
<dbReference type="InterPro" id="IPR000014">
    <property type="entry name" value="PAS"/>
</dbReference>
<dbReference type="SUPFAM" id="SSF55785">
    <property type="entry name" value="PYP-like sensor domain (PAS domain)"/>
    <property type="match status" value="1"/>
</dbReference>
<dbReference type="SMART" id="SM00052">
    <property type="entry name" value="EAL"/>
    <property type="match status" value="1"/>
</dbReference>
<evidence type="ECO:0000313" key="7">
    <source>
        <dbReference type="Proteomes" id="UP000515947"/>
    </source>
</evidence>
<keyword evidence="1" id="KW-0472">Membrane</keyword>
<dbReference type="InterPro" id="IPR001633">
    <property type="entry name" value="EAL_dom"/>
</dbReference>
<dbReference type="CDD" id="cd01949">
    <property type="entry name" value="GGDEF"/>
    <property type="match status" value="1"/>
</dbReference>
<feature type="domain" description="GGDEF" evidence="5">
    <location>
        <begin position="326"/>
        <end position="458"/>
    </location>
</feature>
<dbReference type="Proteomes" id="UP000515947">
    <property type="component" value="Chromosome"/>
</dbReference>
<dbReference type="Gene3D" id="3.30.70.270">
    <property type="match status" value="1"/>
</dbReference>
<dbReference type="PROSITE" id="PS50113">
    <property type="entry name" value="PAC"/>
    <property type="match status" value="1"/>
</dbReference>
<dbReference type="Pfam" id="PF00990">
    <property type="entry name" value="GGDEF"/>
    <property type="match status" value="1"/>
</dbReference>
<evidence type="ECO:0000259" key="5">
    <source>
        <dbReference type="PROSITE" id="PS50887"/>
    </source>
</evidence>
<accession>A0A7G9R977</accession>
<feature type="transmembrane region" description="Helical" evidence="1">
    <location>
        <begin position="12"/>
        <end position="33"/>
    </location>
</feature>
<dbReference type="Gene3D" id="3.30.450.20">
    <property type="entry name" value="PAS domain"/>
    <property type="match status" value="1"/>
</dbReference>
<dbReference type="PROSITE" id="PS50887">
    <property type="entry name" value="GGDEF"/>
    <property type="match status" value="1"/>
</dbReference>
<gene>
    <name evidence="6" type="ORF">H9L09_16850</name>
</gene>
<dbReference type="AlphaFoldDB" id="A0A7G9R977"/>
<dbReference type="Pfam" id="PF08448">
    <property type="entry name" value="PAS_4"/>
    <property type="match status" value="1"/>
</dbReference>
<dbReference type="NCBIfam" id="TIGR00254">
    <property type="entry name" value="GGDEF"/>
    <property type="match status" value="1"/>
</dbReference>
<protein>
    <submittedName>
        <fullName evidence="6">EAL domain-containing protein</fullName>
    </submittedName>
</protein>
<proteinExistence type="predicted"/>
<evidence type="ECO:0000256" key="1">
    <source>
        <dbReference type="SAM" id="Phobius"/>
    </source>
</evidence>
<dbReference type="InterPro" id="IPR035965">
    <property type="entry name" value="PAS-like_dom_sf"/>
</dbReference>
<dbReference type="NCBIfam" id="TIGR00229">
    <property type="entry name" value="sensory_box"/>
    <property type="match status" value="1"/>
</dbReference>
<keyword evidence="1" id="KW-1133">Transmembrane helix</keyword>
<dbReference type="PANTHER" id="PTHR44757">
    <property type="entry name" value="DIGUANYLATE CYCLASE DGCP"/>
    <property type="match status" value="1"/>
</dbReference>
<dbReference type="CDD" id="cd01948">
    <property type="entry name" value="EAL"/>
    <property type="match status" value="1"/>
</dbReference>
<evidence type="ECO:0000259" key="4">
    <source>
        <dbReference type="PROSITE" id="PS50883"/>
    </source>
</evidence>
<evidence type="ECO:0000259" key="3">
    <source>
        <dbReference type="PROSITE" id="PS50113"/>
    </source>
</evidence>
<dbReference type="PROSITE" id="PS50883">
    <property type="entry name" value="EAL"/>
    <property type="match status" value="1"/>
</dbReference>
<dbReference type="CDD" id="cd00130">
    <property type="entry name" value="PAS"/>
    <property type="match status" value="1"/>
</dbReference>
<sequence length="743" mass="81002">MDEVAPARTRARSAVLTTLLVVLTQFALLVYVYHLDDDVARQHAAYARVSGILSTLGSQPEPQVASSSGRAVQNLVDSGIADGPAVRMTELYNTWISDTSDTVALEDLRAETNRIGEDIAADQARTDLVAAGVLAALLIIVCLGWFVWFRRLVRRHRVMERALTHKQALDDSEQRLLSLVRNSADLILVLDHDSSVSFASPSSATVLGWEPERLLGRRLVDMLPSEDAATLARHLVTQREGDHDLQVRLGHADGRTLVLEGSLTNLADDPSVRGWVLTLRDVTDRQSLQEQLAQQAFHDQLTGLANRQLLTDRLGHALARQVRRAEPLSVLVCDLDDFKHLNDSRGHSAGDQLLVEVGVRLLRALRPGDTAARLGGDEFAVLLEGSDAAQAEKVARRVQELLSEPFLVEGASLSLRASIGIAEAAPGTSTGDEVLRNADVAMYWAKDRGKSTVAVYESGLHALALEKMAIRGELQVAIREQQFVLHYQPTVNLATETITGFEALVRWQHPLRGLLPPATFIPIAEQSGLIVPLGEWVLREACHAAVTMQTPVQHPTIAVNIAAQQVVQNDFVDLVIDALEDAGLEPQQLTLEITESMLLDDMAGAIERLAALRSIGVHVAIDDFGTGYSSLSYLSRLPVDILKVDKSFVDEVCSGSHGASVTEAIIAMGRTMRLTTVAEGVELPEQAAWLQGAACTMGQGYLWSQPVELAAAHHLLRSGVPRQRLRTEIPRPNRIRRPTTGRG</sequence>
<dbReference type="SMART" id="SM00267">
    <property type="entry name" value="GGDEF"/>
    <property type="match status" value="1"/>
</dbReference>
<dbReference type="InterPro" id="IPR000700">
    <property type="entry name" value="PAS-assoc_C"/>
</dbReference>
<organism evidence="6 7">
    <name type="scientific">Nocardioides mesophilus</name>
    <dbReference type="NCBI Taxonomy" id="433659"/>
    <lineage>
        <taxon>Bacteria</taxon>
        <taxon>Bacillati</taxon>
        <taxon>Actinomycetota</taxon>
        <taxon>Actinomycetes</taxon>
        <taxon>Propionibacteriales</taxon>
        <taxon>Nocardioidaceae</taxon>
        <taxon>Nocardioides</taxon>
    </lineage>
</organism>
<dbReference type="RefSeq" id="WP_187577994.1">
    <property type="nucleotide sequence ID" value="NZ_CP060713.1"/>
</dbReference>
<dbReference type="Gene3D" id="3.20.20.450">
    <property type="entry name" value="EAL domain"/>
    <property type="match status" value="1"/>
</dbReference>
<feature type="domain" description="EAL" evidence="4">
    <location>
        <begin position="467"/>
        <end position="720"/>
    </location>
</feature>
<dbReference type="FunFam" id="3.30.70.270:FF:000001">
    <property type="entry name" value="Diguanylate cyclase domain protein"/>
    <property type="match status" value="1"/>
</dbReference>
<dbReference type="InterPro" id="IPR013656">
    <property type="entry name" value="PAS_4"/>
</dbReference>
<keyword evidence="7" id="KW-1185">Reference proteome</keyword>
<dbReference type="PROSITE" id="PS50112">
    <property type="entry name" value="PAS"/>
    <property type="match status" value="1"/>
</dbReference>
<dbReference type="InterPro" id="IPR043128">
    <property type="entry name" value="Rev_trsase/Diguanyl_cyclase"/>
</dbReference>
<dbReference type="Pfam" id="PF00563">
    <property type="entry name" value="EAL"/>
    <property type="match status" value="1"/>
</dbReference>
<feature type="domain" description="PAC" evidence="3">
    <location>
        <begin position="243"/>
        <end position="294"/>
    </location>
</feature>
<feature type="transmembrane region" description="Helical" evidence="1">
    <location>
        <begin position="128"/>
        <end position="149"/>
    </location>
</feature>
<dbReference type="SUPFAM" id="SSF55073">
    <property type="entry name" value="Nucleotide cyclase"/>
    <property type="match status" value="1"/>
</dbReference>
<dbReference type="InterPro" id="IPR029787">
    <property type="entry name" value="Nucleotide_cyclase"/>
</dbReference>
<dbReference type="PANTHER" id="PTHR44757:SF2">
    <property type="entry name" value="BIOFILM ARCHITECTURE MAINTENANCE PROTEIN MBAA"/>
    <property type="match status" value="1"/>
</dbReference>
<dbReference type="SMART" id="SM00091">
    <property type="entry name" value="PAS"/>
    <property type="match status" value="1"/>
</dbReference>
<dbReference type="InterPro" id="IPR035919">
    <property type="entry name" value="EAL_sf"/>
</dbReference>
<name>A0A7G9R977_9ACTN</name>
<dbReference type="KEGG" id="nmes:H9L09_16850"/>
<dbReference type="SUPFAM" id="SSF141868">
    <property type="entry name" value="EAL domain-like"/>
    <property type="match status" value="1"/>
</dbReference>
<dbReference type="InterPro" id="IPR052155">
    <property type="entry name" value="Biofilm_reg_signaling"/>
</dbReference>